<dbReference type="Pfam" id="PF13242">
    <property type="entry name" value="Hydrolase_like"/>
    <property type="match status" value="1"/>
</dbReference>
<dbReference type="EMBL" id="PTJD01000022">
    <property type="protein sequence ID" value="PPK90869.1"/>
    <property type="molecule type" value="Genomic_DNA"/>
</dbReference>
<name>A0A2S6IC88_9ACTN</name>
<dbReference type="RefSeq" id="WP_211291314.1">
    <property type="nucleotide sequence ID" value="NZ_PTJD01000022.1"/>
</dbReference>
<keyword evidence="2" id="KW-1185">Reference proteome</keyword>
<evidence type="ECO:0000313" key="1">
    <source>
        <dbReference type="EMBL" id="PPK90869.1"/>
    </source>
</evidence>
<dbReference type="Proteomes" id="UP000239485">
    <property type="component" value="Unassembled WGS sequence"/>
</dbReference>
<dbReference type="Gene3D" id="3.40.50.1000">
    <property type="entry name" value="HAD superfamily/HAD-like"/>
    <property type="match status" value="2"/>
</dbReference>
<reference evidence="1 2" key="1">
    <citation type="submission" date="2018-02" db="EMBL/GenBank/DDBJ databases">
        <title>Genomic Encyclopedia of Archaeal and Bacterial Type Strains, Phase II (KMG-II): from individual species to whole genera.</title>
        <authorList>
            <person name="Goeker M."/>
        </authorList>
    </citation>
    <scope>NUCLEOTIDE SEQUENCE [LARGE SCALE GENOMIC DNA]</scope>
    <source>
        <strain evidence="1 2">DSM 22857</strain>
    </source>
</reference>
<dbReference type="InterPro" id="IPR006357">
    <property type="entry name" value="HAD-SF_hydro_IIA"/>
</dbReference>
<dbReference type="InterPro" id="IPR036412">
    <property type="entry name" value="HAD-like_sf"/>
</dbReference>
<dbReference type="InterPro" id="IPR023214">
    <property type="entry name" value="HAD_sf"/>
</dbReference>
<keyword evidence="1" id="KW-0378">Hydrolase</keyword>
<dbReference type="PANTHER" id="PTHR19288:SF95">
    <property type="entry name" value="D-GLYCEROL 3-PHOSPHATE PHOSPHATASE"/>
    <property type="match status" value="1"/>
</dbReference>
<dbReference type="NCBIfam" id="TIGR01460">
    <property type="entry name" value="HAD-SF-IIA"/>
    <property type="match status" value="1"/>
</dbReference>
<proteinExistence type="predicted"/>
<comment type="caution">
    <text evidence="1">The sequence shown here is derived from an EMBL/GenBank/DDBJ whole genome shotgun (WGS) entry which is preliminary data.</text>
</comment>
<protein>
    <submittedName>
        <fullName evidence="1">HAD superfamily hydrolase (TIGR01450 family)</fullName>
    </submittedName>
</protein>
<dbReference type="Pfam" id="PF13344">
    <property type="entry name" value="Hydrolase_6"/>
    <property type="match status" value="1"/>
</dbReference>
<accession>A0A2S6IC88</accession>
<dbReference type="GO" id="GO:0005737">
    <property type="term" value="C:cytoplasm"/>
    <property type="evidence" value="ECO:0007669"/>
    <property type="project" value="TreeGrafter"/>
</dbReference>
<dbReference type="GO" id="GO:0016791">
    <property type="term" value="F:phosphatase activity"/>
    <property type="evidence" value="ECO:0007669"/>
    <property type="project" value="TreeGrafter"/>
</dbReference>
<dbReference type="SUPFAM" id="SSF56784">
    <property type="entry name" value="HAD-like"/>
    <property type="match status" value="1"/>
</dbReference>
<dbReference type="PANTHER" id="PTHR19288">
    <property type="entry name" value="4-NITROPHENYLPHOSPHATASE-RELATED"/>
    <property type="match status" value="1"/>
</dbReference>
<evidence type="ECO:0000313" key="2">
    <source>
        <dbReference type="Proteomes" id="UP000239485"/>
    </source>
</evidence>
<sequence>MTTTTDRGAGGALARLLPSSGPLVDDHDVVLLDLDGVVYIGPHAVPGAAEHLGSARSAGARLVFVTNNASRPPAVVAQHLTDLGVDCEETDVVTSAQAAAHHLRSTLGAGARVLRIGGAGLTEALEAEGLQPVDSLDDEPVAVVQGFSPDLTWRHLAEATRAVRSGLPWVATNLDLTVPVVGGPAPGNGTLVGAVRTASGVEPYVVGKPEPALFAEAVRRSSARRPLVVGDRLDTDLEGARRAGLPGLLVLTGVSGIPDLLTAHPGERPTHVSWDLRGLLDTHPDVRARVDGRRVEVTCGAVVLTHADGGWDAAGIDGADALDVVRAAAVAAWSAADAGLESDTALLHRVAATARDDRQLRGDVAAGG</sequence>
<dbReference type="AlphaFoldDB" id="A0A2S6IC88"/>
<organism evidence="1 2">
    <name type="scientific">Kineococcus xinjiangensis</name>
    <dbReference type="NCBI Taxonomy" id="512762"/>
    <lineage>
        <taxon>Bacteria</taxon>
        <taxon>Bacillati</taxon>
        <taxon>Actinomycetota</taxon>
        <taxon>Actinomycetes</taxon>
        <taxon>Kineosporiales</taxon>
        <taxon>Kineosporiaceae</taxon>
        <taxon>Kineococcus</taxon>
    </lineage>
</organism>
<gene>
    <name evidence="1" type="ORF">CLV92_12245</name>
</gene>